<feature type="domain" description="Chitin-binding type-2" evidence="2">
    <location>
        <begin position="148"/>
        <end position="207"/>
    </location>
</feature>
<dbReference type="AlphaFoldDB" id="A0AAV7XZK9"/>
<dbReference type="InterPro" id="IPR002557">
    <property type="entry name" value="Chitin-bd_dom"/>
</dbReference>
<evidence type="ECO:0000256" key="1">
    <source>
        <dbReference type="SAM" id="MobiDB-lite"/>
    </source>
</evidence>
<dbReference type="Pfam" id="PF01607">
    <property type="entry name" value="CBM_14"/>
    <property type="match status" value="1"/>
</dbReference>
<feature type="compositionally biased region" description="Low complexity" evidence="1">
    <location>
        <begin position="23"/>
        <end position="58"/>
    </location>
</feature>
<gene>
    <name evidence="3" type="ORF">ONE63_000803</name>
</gene>
<evidence type="ECO:0000313" key="3">
    <source>
        <dbReference type="EMBL" id="KAJ1532181.1"/>
    </source>
</evidence>
<evidence type="ECO:0000259" key="2">
    <source>
        <dbReference type="PROSITE" id="PS50940"/>
    </source>
</evidence>
<organism evidence="3 4">
    <name type="scientific">Megalurothrips usitatus</name>
    <name type="common">bean blossom thrips</name>
    <dbReference type="NCBI Taxonomy" id="439358"/>
    <lineage>
        <taxon>Eukaryota</taxon>
        <taxon>Metazoa</taxon>
        <taxon>Ecdysozoa</taxon>
        <taxon>Arthropoda</taxon>
        <taxon>Hexapoda</taxon>
        <taxon>Insecta</taxon>
        <taxon>Pterygota</taxon>
        <taxon>Neoptera</taxon>
        <taxon>Paraneoptera</taxon>
        <taxon>Thysanoptera</taxon>
        <taxon>Terebrantia</taxon>
        <taxon>Thripoidea</taxon>
        <taxon>Thripidae</taxon>
        <taxon>Megalurothrips</taxon>
    </lineage>
</organism>
<keyword evidence="4" id="KW-1185">Reference proteome</keyword>
<dbReference type="Gene3D" id="2.170.140.10">
    <property type="entry name" value="Chitin binding domain"/>
    <property type="match status" value="1"/>
</dbReference>
<proteinExistence type="predicted"/>
<feature type="region of interest" description="Disordered" evidence="1">
    <location>
        <begin position="1"/>
        <end position="122"/>
    </location>
</feature>
<dbReference type="PROSITE" id="PS50940">
    <property type="entry name" value="CHIT_BIND_II"/>
    <property type="match status" value="1"/>
</dbReference>
<name>A0AAV7XZK9_9NEOP</name>
<dbReference type="GO" id="GO:0008061">
    <property type="term" value="F:chitin binding"/>
    <property type="evidence" value="ECO:0007669"/>
    <property type="project" value="InterPro"/>
</dbReference>
<dbReference type="Proteomes" id="UP001075354">
    <property type="component" value="Chromosome 1"/>
</dbReference>
<comment type="caution">
    <text evidence="3">The sequence shown here is derived from an EMBL/GenBank/DDBJ whole genome shotgun (WGS) entry which is preliminary data.</text>
</comment>
<reference evidence="3" key="1">
    <citation type="submission" date="2022-12" db="EMBL/GenBank/DDBJ databases">
        <title>Chromosome-level genome assembly of the bean flower thrips Megalurothrips usitatus.</title>
        <authorList>
            <person name="Ma L."/>
            <person name="Liu Q."/>
            <person name="Li H."/>
            <person name="Cai W."/>
        </authorList>
    </citation>
    <scope>NUCLEOTIDE SEQUENCE</scope>
    <source>
        <strain evidence="3">Cailab_2022a</strain>
    </source>
</reference>
<dbReference type="SMART" id="SM00494">
    <property type="entry name" value="ChtBD2"/>
    <property type="match status" value="1"/>
</dbReference>
<protein>
    <recommendedName>
        <fullName evidence="2">Chitin-binding type-2 domain-containing protein</fullName>
    </recommendedName>
</protein>
<dbReference type="GO" id="GO:0005576">
    <property type="term" value="C:extracellular region"/>
    <property type="evidence" value="ECO:0007669"/>
    <property type="project" value="InterPro"/>
</dbReference>
<sequence length="207" mass="21771">MLWSPADPLLSDTPGSSFTHIRTGGTSFSTSLSGPAGPVQHAAPAAPAGPGEAAAAVARPRHHQHHTLTAATTLSPLTTPPPLLEIRVPLPRGRGSAARRLPQGGAGLGQEDVPRLRSPSPQVDYEYYDDDADAAPSATKVKIHGDGWIECLDRGNFPHPFSCRKFISCAKMESGDLQGWEYTCPRGLSFDPIGGICNWSAGLGCKA</sequence>
<dbReference type="SUPFAM" id="SSF57625">
    <property type="entry name" value="Invertebrate chitin-binding proteins"/>
    <property type="match status" value="1"/>
</dbReference>
<evidence type="ECO:0000313" key="4">
    <source>
        <dbReference type="Proteomes" id="UP001075354"/>
    </source>
</evidence>
<accession>A0AAV7XZK9</accession>
<feature type="compositionally biased region" description="Low complexity" evidence="1">
    <location>
        <begin position="67"/>
        <end position="77"/>
    </location>
</feature>
<dbReference type="InterPro" id="IPR036508">
    <property type="entry name" value="Chitin-bd_dom_sf"/>
</dbReference>
<dbReference type="EMBL" id="JAPTSV010000001">
    <property type="protein sequence ID" value="KAJ1532181.1"/>
    <property type="molecule type" value="Genomic_DNA"/>
</dbReference>